<sequence>APFIKTGPNMNLVYQAQILGGFGESLQYICAYIHAQRTAIRIGYPDDIRTNSVVSSTFFATLCLGSLGTAPLAGYLVSVYGYRRTSAAVSGFLLFWVAVLSILCASDWKGYRRIKSGRNYQKIDGATTQQ</sequence>
<keyword evidence="1" id="KW-0812">Transmembrane</keyword>
<feature type="non-terminal residue" evidence="2">
    <location>
        <position position="1"/>
    </location>
</feature>
<dbReference type="EMBL" id="GETE01001096">
    <property type="protein sequence ID" value="JAT78784.1"/>
    <property type="molecule type" value="Transcribed_RNA"/>
</dbReference>
<keyword evidence="1" id="KW-1133">Transmembrane helix</keyword>
<dbReference type="AlphaFoldDB" id="A0A1D2AHV5"/>
<organism evidence="2">
    <name type="scientific">Ornithodoros brasiliensis</name>
    <name type="common">Mouro tick</name>
    <dbReference type="NCBI Taxonomy" id="888526"/>
    <lineage>
        <taxon>Eukaryota</taxon>
        <taxon>Metazoa</taxon>
        <taxon>Ecdysozoa</taxon>
        <taxon>Arthropoda</taxon>
        <taxon>Chelicerata</taxon>
        <taxon>Arachnida</taxon>
        <taxon>Acari</taxon>
        <taxon>Parasitiformes</taxon>
        <taxon>Ixodida</taxon>
        <taxon>Ixodoidea</taxon>
        <taxon>Argasidae</taxon>
        <taxon>Ornithodorinae</taxon>
        <taxon>Ornithodoros</taxon>
    </lineage>
</organism>
<keyword evidence="1" id="KW-0472">Membrane</keyword>
<evidence type="ECO:0000256" key="1">
    <source>
        <dbReference type="SAM" id="Phobius"/>
    </source>
</evidence>
<evidence type="ECO:0000313" key="2">
    <source>
        <dbReference type="EMBL" id="JAT78784.1"/>
    </source>
</evidence>
<dbReference type="InterPro" id="IPR036259">
    <property type="entry name" value="MFS_trans_sf"/>
</dbReference>
<name>A0A1D2AHV5_ORNBR</name>
<feature type="transmembrane region" description="Helical" evidence="1">
    <location>
        <begin position="88"/>
        <end position="108"/>
    </location>
</feature>
<reference evidence="2" key="1">
    <citation type="submission" date="2016-07" db="EMBL/GenBank/DDBJ databases">
        <title>Salivary Glands transcriptome analysis on engorged females of Ornithodoros brasiliensis (Acari:Argasidae).</title>
        <authorList>
            <person name="Simons S.M."/>
            <person name="Carvalho E."/>
            <person name="Junqueira-de-Azevedo I."/>
            <person name="Ho P.L."/>
            <person name="Giovanni D."/>
            <person name="Mendonca R."/>
            <person name="Onofrio V."/>
            <person name="Landulfo G."/>
            <person name="Ramirez D."/>
            <person name="Barros-Battesti D."/>
        </authorList>
    </citation>
    <scope>NUCLEOTIDE SEQUENCE</scope>
    <source>
        <strain evidence="2">Female</strain>
        <tissue evidence="2">Salivary gland</tissue>
    </source>
</reference>
<protein>
    <submittedName>
        <fullName evidence="2">Vesicular amine</fullName>
    </submittedName>
</protein>
<proteinExistence type="predicted"/>
<feature type="transmembrane region" description="Helical" evidence="1">
    <location>
        <begin position="58"/>
        <end position="82"/>
    </location>
</feature>
<accession>A0A1D2AHV5</accession>
<dbReference type="SUPFAM" id="SSF103473">
    <property type="entry name" value="MFS general substrate transporter"/>
    <property type="match status" value="1"/>
</dbReference>